<name>A0A1I0PUI9_9FIRM</name>
<dbReference type="PANTHER" id="PTHR43479:SF11">
    <property type="entry name" value="ACREF_ENVCD OPERON REPRESSOR-RELATED"/>
    <property type="match status" value="1"/>
</dbReference>
<dbReference type="Gene3D" id="1.10.357.10">
    <property type="entry name" value="Tetracycline Repressor, domain 2"/>
    <property type="match status" value="1"/>
</dbReference>
<dbReference type="OrthoDB" id="9812484at2"/>
<dbReference type="PRINTS" id="PR00455">
    <property type="entry name" value="HTHTETR"/>
</dbReference>
<dbReference type="RefSeq" id="WP_092452976.1">
    <property type="nucleotide sequence ID" value="NZ_FOJI01000006.1"/>
</dbReference>
<keyword evidence="5" id="KW-1185">Reference proteome</keyword>
<feature type="DNA-binding region" description="H-T-H motif" evidence="2">
    <location>
        <begin position="34"/>
        <end position="53"/>
    </location>
</feature>
<feature type="domain" description="HTH tetR-type" evidence="3">
    <location>
        <begin position="11"/>
        <end position="71"/>
    </location>
</feature>
<proteinExistence type="predicted"/>
<dbReference type="SUPFAM" id="SSF46689">
    <property type="entry name" value="Homeodomain-like"/>
    <property type="match status" value="1"/>
</dbReference>
<dbReference type="InterPro" id="IPR001647">
    <property type="entry name" value="HTH_TetR"/>
</dbReference>
<sequence length="210" mass="24767">MGNKKKETLIQFNRSNIIESAKQLFKIKGVEQTTMDDIAKEADYSKSTIYVYFKSKEEIYNSIACEYMNLLKKGLEDCTRELDDFEACYYKICNTILEFQEQFPLYFETLIGEINVDIIQLEKDSVLKEIYNTGEEINDIITKLLQFGIDHQFIRKDIELIPTVFYLWSGISGIVLLAQRKKKYLELRMELSLEDYLNYSFKMLLKSIIN</sequence>
<dbReference type="InterPro" id="IPR050624">
    <property type="entry name" value="HTH-type_Tx_Regulator"/>
</dbReference>
<dbReference type="PANTHER" id="PTHR43479">
    <property type="entry name" value="ACREF/ENVCD OPERON REPRESSOR-RELATED"/>
    <property type="match status" value="1"/>
</dbReference>
<organism evidence="4 5">
    <name type="scientific">[Clostridium] fimetarium</name>
    <dbReference type="NCBI Taxonomy" id="99656"/>
    <lineage>
        <taxon>Bacteria</taxon>
        <taxon>Bacillati</taxon>
        <taxon>Bacillota</taxon>
        <taxon>Clostridia</taxon>
        <taxon>Lachnospirales</taxon>
        <taxon>Lachnospiraceae</taxon>
    </lineage>
</organism>
<dbReference type="Pfam" id="PF00440">
    <property type="entry name" value="TetR_N"/>
    <property type="match status" value="1"/>
</dbReference>
<evidence type="ECO:0000313" key="4">
    <source>
        <dbReference type="EMBL" id="SEW18122.1"/>
    </source>
</evidence>
<dbReference type="Gene3D" id="1.10.10.60">
    <property type="entry name" value="Homeodomain-like"/>
    <property type="match status" value="1"/>
</dbReference>
<dbReference type="EMBL" id="FOJI01000006">
    <property type="protein sequence ID" value="SEW18122.1"/>
    <property type="molecule type" value="Genomic_DNA"/>
</dbReference>
<dbReference type="InterPro" id="IPR009057">
    <property type="entry name" value="Homeodomain-like_sf"/>
</dbReference>
<evidence type="ECO:0000256" key="2">
    <source>
        <dbReference type="PROSITE-ProRule" id="PRU00335"/>
    </source>
</evidence>
<protein>
    <submittedName>
        <fullName evidence="4">DNA-binding transcriptional regulator, AcrR family</fullName>
    </submittedName>
</protein>
<gene>
    <name evidence="4" type="ORF">SAMN05421659_10613</name>
</gene>
<evidence type="ECO:0000256" key="1">
    <source>
        <dbReference type="ARBA" id="ARBA00023125"/>
    </source>
</evidence>
<dbReference type="PROSITE" id="PS50977">
    <property type="entry name" value="HTH_TETR_2"/>
    <property type="match status" value="1"/>
</dbReference>
<accession>A0A1I0PUI9</accession>
<evidence type="ECO:0000313" key="5">
    <source>
        <dbReference type="Proteomes" id="UP000199701"/>
    </source>
</evidence>
<keyword evidence="1 2" id="KW-0238">DNA-binding</keyword>
<dbReference type="AlphaFoldDB" id="A0A1I0PUI9"/>
<evidence type="ECO:0000259" key="3">
    <source>
        <dbReference type="PROSITE" id="PS50977"/>
    </source>
</evidence>
<dbReference type="Proteomes" id="UP000199701">
    <property type="component" value="Unassembled WGS sequence"/>
</dbReference>
<dbReference type="STRING" id="99656.SAMN05421659_10613"/>
<dbReference type="GO" id="GO:0003677">
    <property type="term" value="F:DNA binding"/>
    <property type="evidence" value="ECO:0007669"/>
    <property type="project" value="UniProtKB-UniRule"/>
</dbReference>
<reference evidence="4 5" key="1">
    <citation type="submission" date="2016-10" db="EMBL/GenBank/DDBJ databases">
        <authorList>
            <person name="de Groot N.N."/>
        </authorList>
    </citation>
    <scope>NUCLEOTIDE SEQUENCE [LARGE SCALE GENOMIC DNA]</scope>
    <source>
        <strain evidence="4 5">DSM 9179</strain>
    </source>
</reference>